<keyword evidence="2" id="KW-1185">Reference proteome</keyword>
<accession>A0A9P9BRH3</accession>
<dbReference type="EMBL" id="JAGTJQ010000004">
    <property type="protein sequence ID" value="KAH7032728.1"/>
    <property type="molecule type" value="Genomic_DNA"/>
</dbReference>
<gene>
    <name evidence="1" type="ORF">B0I36DRAFT_319931</name>
</gene>
<evidence type="ECO:0000313" key="2">
    <source>
        <dbReference type="Proteomes" id="UP000756346"/>
    </source>
</evidence>
<reference evidence="1" key="1">
    <citation type="journal article" date="2021" name="Nat. Commun.">
        <title>Genetic determinants of endophytism in the Arabidopsis root mycobiome.</title>
        <authorList>
            <person name="Mesny F."/>
            <person name="Miyauchi S."/>
            <person name="Thiergart T."/>
            <person name="Pickel B."/>
            <person name="Atanasova L."/>
            <person name="Karlsson M."/>
            <person name="Huettel B."/>
            <person name="Barry K.W."/>
            <person name="Haridas S."/>
            <person name="Chen C."/>
            <person name="Bauer D."/>
            <person name="Andreopoulos W."/>
            <person name="Pangilinan J."/>
            <person name="LaButti K."/>
            <person name="Riley R."/>
            <person name="Lipzen A."/>
            <person name="Clum A."/>
            <person name="Drula E."/>
            <person name="Henrissat B."/>
            <person name="Kohler A."/>
            <person name="Grigoriev I.V."/>
            <person name="Martin F.M."/>
            <person name="Hacquard S."/>
        </authorList>
    </citation>
    <scope>NUCLEOTIDE SEQUENCE</scope>
    <source>
        <strain evidence="1">MPI-CAGE-CH-0230</strain>
    </source>
</reference>
<name>A0A9P9BRH3_9PEZI</name>
<evidence type="ECO:0000313" key="1">
    <source>
        <dbReference type="EMBL" id="KAH7032728.1"/>
    </source>
</evidence>
<dbReference type="Proteomes" id="UP000756346">
    <property type="component" value="Unassembled WGS sequence"/>
</dbReference>
<dbReference type="AlphaFoldDB" id="A0A9P9BRH3"/>
<proteinExistence type="predicted"/>
<sequence>MRRLEINFYETTPSGGWYFTGRPPRDALPPQFDIDDWTTTDGDSGNMVVAQDVSELGDEQFSFAREAGLAAMEPRNVFRTTPCAETMAPLVEAFAEATARMPRLKTAMLNCTTDSAEFNFAGGGGLFAEDGGSGRPDWFVLAYMEPTSPREPAAGRRVDEMMDGDAERLSAHMTTRCRRTRSTSQAAVQRQLVTSLMGWQPTKQLQKKLTTVQPDSRAEVVVEKDMDTWLMEQGQLPIVVS</sequence>
<dbReference type="GeneID" id="70183023"/>
<organism evidence="1 2">
    <name type="scientific">Microdochium trichocladiopsis</name>
    <dbReference type="NCBI Taxonomy" id="1682393"/>
    <lineage>
        <taxon>Eukaryota</taxon>
        <taxon>Fungi</taxon>
        <taxon>Dikarya</taxon>
        <taxon>Ascomycota</taxon>
        <taxon>Pezizomycotina</taxon>
        <taxon>Sordariomycetes</taxon>
        <taxon>Xylariomycetidae</taxon>
        <taxon>Xylariales</taxon>
        <taxon>Microdochiaceae</taxon>
        <taxon>Microdochium</taxon>
    </lineage>
</organism>
<dbReference type="RefSeq" id="XP_046013560.1">
    <property type="nucleotide sequence ID" value="XM_046153477.1"/>
</dbReference>
<protein>
    <submittedName>
        <fullName evidence="1">Uncharacterized protein</fullName>
    </submittedName>
</protein>
<comment type="caution">
    <text evidence="1">The sequence shown here is derived from an EMBL/GenBank/DDBJ whole genome shotgun (WGS) entry which is preliminary data.</text>
</comment>
<dbReference type="OrthoDB" id="5333491at2759"/>